<reference evidence="3 4" key="1">
    <citation type="submission" date="2021-06" db="EMBL/GenBank/DDBJ databases">
        <title>Halomicroarcula sp. a new haloarchaeum isolated from saline soil.</title>
        <authorList>
            <person name="Duran-Viseras A."/>
            <person name="Sanchez-Porro C."/>
            <person name="Ventosa A."/>
        </authorList>
    </citation>
    <scope>NUCLEOTIDE SEQUENCE [LARGE SCALE GENOMIC DNA]</scope>
    <source>
        <strain evidence="3 4">F13</strain>
    </source>
</reference>
<evidence type="ECO:0000313" key="3">
    <source>
        <dbReference type="EMBL" id="MBX0321690.1"/>
    </source>
</evidence>
<proteinExistence type="predicted"/>
<dbReference type="RefSeq" id="WP_220616698.1">
    <property type="nucleotide sequence ID" value="NZ_RKLR01000001.1"/>
</dbReference>
<dbReference type="AlphaFoldDB" id="A0AAW4PM47"/>
<evidence type="ECO:0000256" key="1">
    <source>
        <dbReference type="SAM" id="MobiDB-lite"/>
    </source>
</evidence>
<evidence type="ECO:0000256" key="2">
    <source>
        <dbReference type="SAM" id="Phobius"/>
    </source>
</evidence>
<keyword evidence="2" id="KW-0812">Transmembrane</keyword>
<dbReference type="Proteomes" id="UP001430377">
    <property type="component" value="Unassembled WGS sequence"/>
</dbReference>
<accession>A0AAW4PM47</accession>
<comment type="caution">
    <text evidence="3">The sequence shown here is derived from an EMBL/GenBank/DDBJ whole genome shotgun (WGS) entry which is preliminary data.</text>
</comment>
<dbReference type="EMBL" id="RKLR01000001">
    <property type="protein sequence ID" value="MBX0321690.1"/>
    <property type="molecule type" value="Genomic_DNA"/>
</dbReference>
<keyword evidence="2" id="KW-0472">Membrane</keyword>
<organism evidence="3 4">
    <name type="scientific">Haloarcula rubra</name>
    <dbReference type="NCBI Taxonomy" id="2487747"/>
    <lineage>
        <taxon>Archaea</taxon>
        <taxon>Methanobacteriati</taxon>
        <taxon>Methanobacteriota</taxon>
        <taxon>Stenosarchaea group</taxon>
        <taxon>Halobacteria</taxon>
        <taxon>Halobacteriales</taxon>
        <taxon>Haloarculaceae</taxon>
        <taxon>Haloarcula</taxon>
    </lineage>
</organism>
<evidence type="ECO:0000313" key="4">
    <source>
        <dbReference type="Proteomes" id="UP001430377"/>
    </source>
</evidence>
<dbReference type="PANTHER" id="PTHR35902">
    <property type="entry name" value="S-LAYER DOMAIN-LIKE PROTEIN-RELATED"/>
    <property type="match status" value="1"/>
</dbReference>
<feature type="region of interest" description="Disordered" evidence="1">
    <location>
        <begin position="478"/>
        <end position="499"/>
    </location>
</feature>
<evidence type="ECO:0008006" key="5">
    <source>
        <dbReference type="Google" id="ProtNLM"/>
    </source>
</evidence>
<keyword evidence="2" id="KW-1133">Transmembrane helix</keyword>
<sequence length="529" mass="54254">MVRVRLRLLVVALAVLVAVGPLTVAVGPAAGADARLTLTDTTVTPATPTAGAPITAETTVRLSGGSNTSLALDSVRVVRSPDIGEDVVLGNATALGRLSPGETLTVPVTFTVDRPRSYDLRLVAVGTDEAGDTVRATRPLTVGVERGQPQVELRTDGLVARADTPVTAVVSNPTTAALRDVEVRVTDPATGERTRRVIPTIAAGASQTVNLSVRAPAPGERPLEVTTTFTTPNGVRSASTFSKTVTVAPLSTDVGVRAQRAQGDDTQQVPGGLTGILGGGGGGGALQPQSGSDDATSESRVDVTVTNFGNAAVERVVLTGETPDGTALSSVGRYALTEELAPGESTTVTVDLSGVRTADGVRFVAHYDAPTGRTESAVAYDYAAERGAATVTGLDVTVAEDGRVSVDGNLANVGDGEVTSAVVAVQPTRYVDPAYPQRNYFVGSVASSEFAPFELTAQADTENATALTVRVDYTVDGERVSETTEVPLPADDGTNRGSGQQSIGIALALTVGLVVTVAVTLFARRSRNR</sequence>
<dbReference type="InterPro" id="IPR013783">
    <property type="entry name" value="Ig-like_fold"/>
</dbReference>
<gene>
    <name evidence="3" type="ORF">EGH21_01470</name>
</gene>
<keyword evidence="4" id="KW-1185">Reference proteome</keyword>
<name>A0AAW4PM47_9EURY</name>
<protein>
    <recommendedName>
        <fullName evidence="5">CARDB domain-containing protein</fullName>
    </recommendedName>
</protein>
<feature type="transmembrane region" description="Helical" evidence="2">
    <location>
        <begin position="503"/>
        <end position="523"/>
    </location>
</feature>
<dbReference type="Gene3D" id="2.60.40.10">
    <property type="entry name" value="Immunoglobulins"/>
    <property type="match status" value="1"/>
</dbReference>
<feature type="region of interest" description="Disordered" evidence="1">
    <location>
        <begin position="277"/>
        <end position="299"/>
    </location>
</feature>
<dbReference type="PANTHER" id="PTHR35902:SF6">
    <property type="entry name" value="CONSERVED WITHIN P. AEROPHILUM"/>
    <property type="match status" value="1"/>
</dbReference>